<evidence type="ECO:0000259" key="1">
    <source>
        <dbReference type="Pfam" id="PF18718"/>
    </source>
</evidence>
<dbReference type="Proteomes" id="UP001295794">
    <property type="component" value="Unassembled WGS sequence"/>
</dbReference>
<comment type="caution">
    <text evidence="3">The sequence shown here is derived from an EMBL/GenBank/DDBJ whole genome shotgun (WGS) entry which is preliminary data.</text>
</comment>
<proteinExistence type="predicted"/>
<dbReference type="EMBL" id="CAVNYO010000110">
    <property type="protein sequence ID" value="CAK5266827.1"/>
    <property type="molecule type" value="Genomic_DNA"/>
</dbReference>
<dbReference type="Pfam" id="PF18721">
    <property type="entry name" value="CxC6"/>
    <property type="match status" value="1"/>
</dbReference>
<evidence type="ECO:0000259" key="2">
    <source>
        <dbReference type="Pfam" id="PF18721"/>
    </source>
</evidence>
<keyword evidence="4" id="KW-1185">Reference proteome</keyword>
<feature type="domain" description="CxC6 like cysteine cluster associated with KDZ" evidence="2">
    <location>
        <begin position="272"/>
        <end position="336"/>
    </location>
</feature>
<gene>
    <name evidence="3" type="ORF">MYCIT1_LOCUS8789</name>
</gene>
<evidence type="ECO:0008006" key="5">
    <source>
        <dbReference type="Google" id="ProtNLM"/>
    </source>
</evidence>
<dbReference type="Pfam" id="PF18718">
    <property type="entry name" value="CxC5"/>
    <property type="match status" value="1"/>
</dbReference>
<evidence type="ECO:0000313" key="3">
    <source>
        <dbReference type="EMBL" id="CAK5266827.1"/>
    </source>
</evidence>
<feature type="domain" description="CxC5 like cysteine cluster associated with KDZ" evidence="1">
    <location>
        <begin position="43"/>
        <end position="166"/>
    </location>
</feature>
<evidence type="ECO:0000313" key="4">
    <source>
        <dbReference type="Proteomes" id="UP001295794"/>
    </source>
</evidence>
<dbReference type="InterPro" id="IPR041539">
    <property type="entry name" value="CxC5"/>
</dbReference>
<sequence length="467" mass="53040">MAWTSLCGLAWANDFTSSELVAARTKYLSIFLRHGIPREIGLLSLEPPTRVCVDPGCAKSLQSNPSAFCERELVEPSRIRATIYTKEFGSIPGFSTSRYCRNCHTRYYHSYYVHRDASLCTFYPTQDPILNIGLHFFVDREMCELFSIMMVNLWTSATNCARIYNEGLQNNLVKPFLPADWPFATEIDVEHVWDAFYYHNLLLDHERRSSLLVVPNLVTSQAERLRPALLERNRRMVGPGQDAWNHACDDCCAIFKSPGQPDDCTVAIRSVVTDGVEMGRPCCSVHDCLEPLPTNKHRYCTTHSNLNLQCAVKSCVLKAEEGFKTCRQSDHCDIETYHLARGKAMFQLKSRLQRLKISQLHDSLPHTLADQNLEGSAADLDEGVDINVDGICEGKPDGLDHKSRKKQARFGRTWTHNEQLAWSSCGVCLGRATFYGSEAPNGVRSFWKKLWPTKRSLPEVLWYDNNC</sequence>
<organism evidence="3 4">
    <name type="scientific">Mycena citricolor</name>
    <dbReference type="NCBI Taxonomy" id="2018698"/>
    <lineage>
        <taxon>Eukaryota</taxon>
        <taxon>Fungi</taxon>
        <taxon>Dikarya</taxon>
        <taxon>Basidiomycota</taxon>
        <taxon>Agaricomycotina</taxon>
        <taxon>Agaricomycetes</taxon>
        <taxon>Agaricomycetidae</taxon>
        <taxon>Agaricales</taxon>
        <taxon>Marasmiineae</taxon>
        <taxon>Mycenaceae</taxon>
        <taxon>Mycena</taxon>
    </lineage>
</organism>
<reference evidence="3" key="1">
    <citation type="submission" date="2023-11" db="EMBL/GenBank/DDBJ databases">
        <authorList>
            <person name="De Vega J J."/>
            <person name="De Vega J J."/>
        </authorList>
    </citation>
    <scope>NUCLEOTIDE SEQUENCE</scope>
</reference>
<dbReference type="InterPro" id="IPR040898">
    <property type="entry name" value="CxC6"/>
</dbReference>
<name>A0AAD2H0Q2_9AGAR</name>
<protein>
    <recommendedName>
        <fullName evidence="5">CxC6 like cysteine cluster associated with KDZ domain-containing protein</fullName>
    </recommendedName>
</protein>
<dbReference type="AlphaFoldDB" id="A0AAD2H0Q2"/>
<accession>A0AAD2H0Q2</accession>